<dbReference type="InterPro" id="IPR008135">
    <property type="entry name" value="Competence-induced_CinA"/>
</dbReference>
<dbReference type="SUPFAM" id="SSF53218">
    <property type="entry name" value="Molybdenum cofactor biosynthesis proteins"/>
    <property type="match status" value="1"/>
</dbReference>
<evidence type="ECO:0000313" key="4">
    <source>
        <dbReference type="Proteomes" id="UP000178622"/>
    </source>
</evidence>
<dbReference type="AlphaFoldDB" id="A0A1E8GJ04"/>
<name>A0A1E8GJ04_9LACT</name>
<dbReference type="Pfam" id="PF18146">
    <property type="entry name" value="CinA_KH"/>
    <property type="match status" value="1"/>
</dbReference>
<proteinExistence type="inferred from homology"/>
<dbReference type="NCBIfam" id="TIGR00200">
    <property type="entry name" value="cinA_nterm"/>
    <property type="match status" value="1"/>
</dbReference>
<dbReference type="HAMAP" id="MF_00226_B">
    <property type="entry name" value="CinA_B"/>
    <property type="match status" value="1"/>
</dbReference>
<organism evidence="3 4">
    <name type="scientific">Floricoccus tropicus</name>
    <dbReference type="NCBI Taxonomy" id="1859473"/>
    <lineage>
        <taxon>Bacteria</taxon>
        <taxon>Bacillati</taxon>
        <taxon>Bacillota</taxon>
        <taxon>Bacilli</taxon>
        <taxon>Lactobacillales</taxon>
        <taxon>Streptococcaceae</taxon>
        <taxon>Floricoccus</taxon>
    </lineage>
</organism>
<dbReference type="InterPro" id="IPR001453">
    <property type="entry name" value="MoaB/Mog_dom"/>
</dbReference>
<dbReference type="CDD" id="cd00885">
    <property type="entry name" value="cinA"/>
    <property type="match status" value="1"/>
</dbReference>
<protein>
    <recommendedName>
        <fullName evidence="1">Putative competence-damage inducible protein</fullName>
    </recommendedName>
</protein>
<dbReference type="STRING" id="1859473.BG261_08045"/>
<dbReference type="NCBIfam" id="TIGR00177">
    <property type="entry name" value="molyb_syn"/>
    <property type="match status" value="1"/>
</dbReference>
<dbReference type="Gene3D" id="3.40.980.10">
    <property type="entry name" value="MoaB/Mog-like domain"/>
    <property type="match status" value="1"/>
</dbReference>
<evidence type="ECO:0000259" key="2">
    <source>
        <dbReference type="SMART" id="SM00852"/>
    </source>
</evidence>
<accession>A0A1E8GJ04</accession>
<dbReference type="Gene3D" id="3.90.950.20">
    <property type="entry name" value="CinA-like"/>
    <property type="match status" value="1"/>
</dbReference>
<dbReference type="PIRSF" id="PIRSF006728">
    <property type="entry name" value="CinA"/>
    <property type="match status" value="1"/>
</dbReference>
<evidence type="ECO:0000313" key="3">
    <source>
        <dbReference type="EMBL" id="OFI48225.1"/>
    </source>
</evidence>
<dbReference type="InterPro" id="IPR041424">
    <property type="entry name" value="CinA_KH"/>
</dbReference>
<dbReference type="Pfam" id="PF00994">
    <property type="entry name" value="MoCF_biosynth"/>
    <property type="match status" value="1"/>
</dbReference>
<comment type="caution">
    <text evidence="3">The sequence shown here is derived from an EMBL/GenBank/DDBJ whole genome shotgun (WGS) entry which is preliminary data.</text>
</comment>
<evidence type="ECO:0000256" key="1">
    <source>
        <dbReference type="HAMAP-Rule" id="MF_00226"/>
    </source>
</evidence>
<dbReference type="Proteomes" id="UP000178622">
    <property type="component" value="Unassembled WGS sequence"/>
</dbReference>
<dbReference type="InterPro" id="IPR036425">
    <property type="entry name" value="MoaB/Mog-like_dom_sf"/>
</dbReference>
<dbReference type="InterPro" id="IPR036653">
    <property type="entry name" value="CinA-like_C"/>
</dbReference>
<dbReference type="EMBL" id="MKIR01000026">
    <property type="protein sequence ID" value="OFI48225.1"/>
    <property type="molecule type" value="Genomic_DNA"/>
</dbReference>
<keyword evidence="4" id="KW-1185">Reference proteome</keyword>
<dbReference type="RefSeq" id="WP_070793233.1">
    <property type="nucleotide sequence ID" value="NZ_MKIR01000026.1"/>
</dbReference>
<dbReference type="PANTHER" id="PTHR13939:SF0">
    <property type="entry name" value="NMN AMIDOHYDROLASE-LIKE PROTEIN YFAY"/>
    <property type="match status" value="1"/>
</dbReference>
<dbReference type="PANTHER" id="PTHR13939">
    <property type="entry name" value="NICOTINAMIDE-NUCLEOTIDE AMIDOHYDROLASE PNCC"/>
    <property type="match status" value="1"/>
</dbReference>
<feature type="domain" description="MoaB/Mog" evidence="2">
    <location>
        <begin position="4"/>
        <end position="173"/>
    </location>
</feature>
<comment type="similarity">
    <text evidence="1">Belongs to the CinA family.</text>
</comment>
<gene>
    <name evidence="1" type="primary">cinA</name>
    <name evidence="3" type="ORF">BG261_08045</name>
</gene>
<reference evidence="4" key="1">
    <citation type="submission" date="2016-09" db="EMBL/GenBank/DDBJ databases">
        <title>Draft genome sequence of a novel species of the family Streptococcaceae isolated from flowers.</title>
        <authorList>
            <person name="Chuah L.-O."/>
            <person name="Yap K.-P."/>
            <person name="Thong K.L."/>
            <person name="Liong M.T."/>
            <person name="Ahmad R."/>
            <person name="Rusul G."/>
        </authorList>
    </citation>
    <scope>NUCLEOTIDE SEQUENCE [LARGE SCALE GENOMIC DNA]</scope>
    <source>
        <strain evidence="4">DF1</strain>
    </source>
</reference>
<dbReference type="InterPro" id="IPR050101">
    <property type="entry name" value="CinA"/>
</dbReference>
<dbReference type="Gene3D" id="3.30.70.2860">
    <property type="match status" value="1"/>
</dbReference>
<sequence length="420" mass="47630">MIAEIISVGTELLLGQIVDTNRAFIAKKITEKGIETYHQSIVGDNFERLEEALTLADTRADLIILIGGLGPTKDDMTKQATAKHLGVGLATDDEALDKVVKWHKNSGVPMAENNKLQAQYLEGGHPVKNDVGFAVGSFYQDEEKNHADYLLLPGPPWELEPMFEKYVEPFFNKAYFENQIITSRVLRYYGIGESRLSTILDDLIENQTNPTIATYAKKQEPTIRLTANGEDQAEVDSLLDEGEKKINALVGDYFYGYGDDYSLEEAVYDLLKDRELTLSSVELGTNELFKKKISKVDRFNEVYLELFEGFMADVAVYESVDKVKSEEEKREVAKTLADQTRQLSGADICVFVFGSDGEVEDIHKYQEESFQLAFSRKGQETIVYSRVYAKDHLDNQERAVYDMFDIIRRQVLGLKELDRK</sequence>
<dbReference type="OrthoDB" id="9801454at2"/>
<dbReference type="SMART" id="SM00852">
    <property type="entry name" value="MoCF_biosynth"/>
    <property type="match status" value="1"/>
</dbReference>